<comment type="caution">
    <text evidence="1">The sequence shown here is derived from an EMBL/GenBank/DDBJ whole genome shotgun (WGS) entry which is preliminary data.</text>
</comment>
<proteinExistence type="predicted"/>
<name>A0ACB9F5C2_CICIN</name>
<evidence type="ECO:0000313" key="1">
    <source>
        <dbReference type="EMBL" id="KAI3765852.1"/>
    </source>
</evidence>
<accession>A0ACB9F5C2</accession>
<keyword evidence="2" id="KW-1185">Reference proteome</keyword>
<organism evidence="1 2">
    <name type="scientific">Cichorium intybus</name>
    <name type="common">Chicory</name>
    <dbReference type="NCBI Taxonomy" id="13427"/>
    <lineage>
        <taxon>Eukaryota</taxon>
        <taxon>Viridiplantae</taxon>
        <taxon>Streptophyta</taxon>
        <taxon>Embryophyta</taxon>
        <taxon>Tracheophyta</taxon>
        <taxon>Spermatophyta</taxon>
        <taxon>Magnoliopsida</taxon>
        <taxon>eudicotyledons</taxon>
        <taxon>Gunneridae</taxon>
        <taxon>Pentapetalae</taxon>
        <taxon>asterids</taxon>
        <taxon>campanulids</taxon>
        <taxon>Asterales</taxon>
        <taxon>Asteraceae</taxon>
        <taxon>Cichorioideae</taxon>
        <taxon>Cichorieae</taxon>
        <taxon>Cichoriinae</taxon>
        <taxon>Cichorium</taxon>
    </lineage>
</organism>
<sequence>MNKYRGGGGGGGNMCTGVGGEDAVKLAAYKDDGGELGIQNENLTNKLFKNHAVVLTVDPCGSDATGFPVPRGSAQRE</sequence>
<gene>
    <name evidence="1" type="ORF">L2E82_15898</name>
</gene>
<protein>
    <submittedName>
        <fullName evidence="1">Uncharacterized protein</fullName>
    </submittedName>
</protein>
<dbReference type="Proteomes" id="UP001055811">
    <property type="component" value="Linkage Group LG03"/>
</dbReference>
<evidence type="ECO:0000313" key="2">
    <source>
        <dbReference type="Proteomes" id="UP001055811"/>
    </source>
</evidence>
<dbReference type="EMBL" id="CM042011">
    <property type="protein sequence ID" value="KAI3765852.1"/>
    <property type="molecule type" value="Genomic_DNA"/>
</dbReference>
<reference evidence="1 2" key="2">
    <citation type="journal article" date="2022" name="Mol. Ecol. Resour.">
        <title>The genomes of chicory, endive, great burdock and yacon provide insights into Asteraceae paleo-polyploidization history and plant inulin production.</title>
        <authorList>
            <person name="Fan W."/>
            <person name="Wang S."/>
            <person name="Wang H."/>
            <person name="Wang A."/>
            <person name="Jiang F."/>
            <person name="Liu H."/>
            <person name="Zhao H."/>
            <person name="Xu D."/>
            <person name="Zhang Y."/>
        </authorList>
    </citation>
    <scope>NUCLEOTIDE SEQUENCE [LARGE SCALE GENOMIC DNA]</scope>
    <source>
        <strain evidence="2">cv. Punajuju</strain>
        <tissue evidence="1">Leaves</tissue>
    </source>
</reference>
<reference evidence="2" key="1">
    <citation type="journal article" date="2022" name="Mol. Ecol. Resour.">
        <title>The genomes of chicory, endive, great burdock and yacon provide insights into Asteraceae palaeo-polyploidization history and plant inulin production.</title>
        <authorList>
            <person name="Fan W."/>
            <person name="Wang S."/>
            <person name="Wang H."/>
            <person name="Wang A."/>
            <person name="Jiang F."/>
            <person name="Liu H."/>
            <person name="Zhao H."/>
            <person name="Xu D."/>
            <person name="Zhang Y."/>
        </authorList>
    </citation>
    <scope>NUCLEOTIDE SEQUENCE [LARGE SCALE GENOMIC DNA]</scope>
    <source>
        <strain evidence="2">cv. Punajuju</strain>
    </source>
</reference>